<keyword evidence="3" id="KW-0539">Nucleus</keyword>
<comment type="caution">
    <text evidence="7">The sequence shown here is derived from an EMBL/GenBank/DDBJ whole genome shotgun (WGS) entry which is preliminary data.</text>
</comment>
<evidence type="ECO:0000256" key="2">
    <source>
        <dbReference type="ARBA" id="ARBA00022664"/>
    </source>
</evidence>
<feature type="domain" description="Symplekin C-terminal" evidence="6">
    <location>
        <begin position="894"/>
        <end position="1074"/>
    </location>
</feature>
<reference evidence="7" key="1">
    <citation type="submission" date="2022-12" db="EMBL/GenBank/DDBJ databases">
        <title>Chromosome-level genome assembly of the bean flower thrips Megalurothrips usitatus.</title>
        <authorList>
            <person name="Ma L."/>
            <person name="Liu Q."/>
            <person name="Li H."/>
            <person name="Cai W."/>
        </authorList>
    </citation>
    <scope>NUCLEOTIDE SEQUENCE</scope>
    <source>
        <strain evidence="7">Cailab_2022a</strain>
    </source>
</reference>
<feature type="region of interest" description="Disordered" evidence="4">
    <location>
        <begin position="312"/>
        <end position="361"/>
    </location>
</feature>
<evidence type="ECO:0000256" key="3">
    <source>
        <dbReference type="ARBA" id="ARBA00023242"/>
    </source>
</evidence>
<sequence length="1152" mass="129768">MGENEKTFNKIVEWLNEANVSTDPKAKVESIIKVQEIIINQHPHLLDAFLDDVLAFQSDRNMEVRRTVVGFIEESCKKDPAILPRVMDSLDLLLRDSAPQVQKRVVQAASQVYRGALMYIARTQPVPPQMDKAWGSLCTMKSEIVKLIDNDNDGIRTQSVKFLEGVVLLQTYPEADSMVRENDFNLEDIPLTLKIVRRRRLEEEASMIFNLLVKFHGEAHVSSVNLMTCMGSLTLIARMRPQFMGKVVTCLENLNKNLPPTLSKSQVNSVRKHLKLQLSNLLKQPSAVDYHGEITKLLSDLGCSSQEINKIMPKVDDKSRRSHKRTSAESASSLHKRPRLEALYRPEHVPEPKKSQPSKVSVDIPAEMTEKFISDRLNPETVCNIVLSALPQVPSQMPSQFAANYAPVQEPGSQTHIQYLAKLLMSHFSGGSVPRAMPRKSGKMVLTELPEDDVEDESISPPPPPAAPAAPAAVAAPEVVMPPPPPPVEELMDQDGDDLEGPVFNQRDTAGHLVVQREKLKELTPMTPLTRPLKQKARALKLAEITRPLSQESKTKMCTSAVKRILSADKTAVCGGVSSVRNKIIVTLACTYNSDIRSEILKFVLEDLQSRLDLELAISWLYEEYSLMQSFTRKPIFVAEEGSVGKRYVKLFCTLANHLADKPEREVLLKRLYLEAPSITEEATDILKELSCDETRCTVGLQLLQSLVIRRPPKQLTYLNALLEHTAHDSVEVRSNAMKCVLSLYDGRSDLRSIIEEYAIMYLGFLQLPVPPDVLFGRERGRPLKVDNWAEGPTKACLYLYLELLPHEHKLIHELTRVYVQTVPEVKRIILRLLDSPVRGMGMDSPDLLKLVEECPKGAETLVTRVIHILTDKTPPSTELVKRVRELYQSRVSDVRFLIPVLNGLTKREVIDSLPRLIKLNPIVVKEVFNRLLGTHSESLSHNSPLTPAELLVALHVLDTKKVELKMVIKATTLCFAEKQAYTQEVLAMVMQQLMEMNPLPTLLMRTVIQSLAAYPNLSGFVMNILQRLILKQVWTQRKVWEGFIKCCQRTKPQSFQVLLQLPAPQLQEVLETCPELRQPLLQHVQSFTENQRMHVPQSLMDVLTGTRHVVQDDYDSQVAEPMSPDGLTIDVREDNFPENSGTSEPLPPGMD</sequence>
<dbReference type="PANTHER" id="PTHR15245">
    <property type="entry name" value="SYMPLEKIN-RELATED"/>
    <property type="match status" value="1"/>
</dbReference>
<dbReference type="EMBL" id="JAPTSV010000011">
    <property type="protein sequence ID" value="KAJ1522897.1"/>
    <property type="molecule type" value="Genomic_DNA"/>
</dbReference>
<dbReference type="SUPFAM" id="SSF48371">
    <property type="entry name" value="ARM repeat"/>
    <property type="match status" value="2"/>
</dbReference>
<proteinExistence type="predicted"/>
<evidence type="ECO:0000256" key="4">
    <source>
        <dbReference type="SAM" id="MobiDB-lite"/>
    </source>
</evidence>
<protein>
    <recommendedName>
        <fullName evidence="9">Symplekin</fullName>
    </recommendedName>
</protein>
<evidence type="ECO:0000259" key="6">
    <source>
        <dbReference type="Pfam" id="PF12295"/>
    </source>
</evidence>
<evidence type="ECO:0000256" key="1">
    <source>
        <dbReference type="ARBA" id="ARBA00004123"/>
    </source>
</evidence>
<keyword evidence="8" id="KW-1185">Reference proteome</keyword>
<gene>
    <name evidence="7" type="ORF">ONE63_002038</name>
</gene>
<evidence type="ECO:0000259" key="5">
    <source>
        <dbReference type="Pfam" id="PF11935"/>
    </source>
</evidence>
<dbReference type="Gene3D" id="1.25.10.10">
    <property type="entry name" value="Leucine-rich Repeat Variant"/>
    <property type="match status" value="1"/>
</dbReference>
<dbReference type="GO" id="GO:0006397">
    <property type="term" value="P:mRNA processing"/>
    <property type="evidence" value="ECO:0007669"/>
    <property type="project" value="UniProtKB-KW"/>
</dbReference>
<organism evidence="7 8">
    <name type="scientific">Megalurothrips usitatus</name>
    <name type="common">bean blossom thrips</name>
    <dbReference type="NCBI Taxonomy" id="439358"/>
    <lineage>
        <taxon>Eukaryota</taxon>
        <taxon>Metazoa</taxon>
        <taxon>Ecdysozoa</taxon>
        <taxon>Arthropoda</taxon>
        <taxon>Hexapoda</taxon>
        <taxon>Insecta</taxon>
        <taxon>Pterygota</taxon>
        <taxon>Neoptera</taxon>
        <taxon>Paraneoptera</taxon>
        <taxon>Thysanoptera</taxon>
        <taxon>Terebrantia</taxon>
        <taxon>Thripoidea</taxon>
        <taxon>Thripidae</taxon>
        <taxon>Megalurothrips</taxon>
    </lineage>
</organism>
<feature type="region of interest" description="Disordered" evidence="4">
    <location>
        <begin position="452"/>
        <end position="472"/>
    </location>
</feature>
<dbReference type="GO" id="GO:0005847">
    <property type="term" value="C:mRNA cleavage and polyadenylation specificity factor complex"/>
    <property type="evidence" value="ECO:0007669"/>
    <property type="project" value="TreeGrafter"/>
</dbReference>
<evidence type="ECO:0000313" key="7">
    <source>
        <dbReference type="EMBL" id="KAJ1522897.1"/>
    </source>
</evidence>
<comment type="subcellular location">
    <subcellularLocation>
        <location evidence="1">Nucleus</location>
    </subcellularLocation>
</comment>
<accession>A0AAV7XE88</accession>
<feature type="region of interest" description="Disordered" evidence="4">
    <location>
        <begin position="1118"/>
        <end position="1152"/>
    </location>
</feature>
<dbReference type="PANTHER" id="PTHR15245:SF20">
    <property type="entry name" value="SYMPLEKIN"/>
    <property type="match status" value="1"/>
</dbReference>
<name>A0AAV7XE88_9NEOP</name>
<dbReference type="Proteomes" id="UP001075354">
    <property type="component" value="Chromosome 11"/>
</dbReference>
<dbReference type="InterPro" id="IPR022075">
    <property type="entry name" value="Symplekin_C"/>
</dbReference>
<dbReference type="InterPro" id="IPR016024">
    <property type="entry name" value="ARM-type_fold"/>
</dbReference>
<dbReference type="Pfam" id="PF11935">
    <property type="entry name" value="SYMPK_PTA1_N"/>
    <property type="match status" value="1"/>
</dbReference>
<dbReference type="InterPro" id="IPR021850">
    <property type="entry name" value="Symplekin/Pta1"/>
</dbReference>
<dbReference type="AlphaFoldDB" id="A0AAV7XE88"/>
<dbReference type="InterPro" id="IPR032460">
    <property type="entry name" value="Symplekin/Pta1_N"/>
</dbReference>
<feature type="compositionally biased region" description="Basic and acidic residues" evidence="4">
    <location>
        <begin position="339"/>
        <end position="354"/>
    </location>
</feature>
<dbReference type="InterPro" id="IPR011989">
    <property type="entry name" value="ARM-like"/>
</dbReference>
<evidence type="ECO:0000313" key="8">
    <source>
        <dbReference type="Proteomes" id="UP001075354"/>
    </source>
</evidence>
<feature type="domain" description="Symplekin/Pta1 N-terminal" evidence="5">
    <location>
        <begin position="99"/>
        <end position="319"/>
    </location>
</feature>
<evidence type="ECO:0008006" key="9">
    <source>
        <dbReference type="Google" id="ProtNLM"/>
    </source>
</evidence>
<dbReference type="Pfam" id="PF12295">
    <property type="entry name" value="Symplekin_C"/>
    <property type="match status" value="1"/>
</dbReference>
<keyword evidence="2" id="KW-0507">mRNA processing</keyword>